<dbReference type="GO" id="GO:0010206">
    <property type="term" value="P:photosystem II repair"/>
    <property type="evidence" value="ECO:0007669"/>
    <property type="project" value="UniProtKB-UniRule"/>
</dbReference>
<dbReference type="OrthoDB" id="541086at2"/>
<dbReference type="AlphaFoldDB" id="A0A2T1DTS4"/>
<keyword evidence="1 2" id="KW-0732">Signal</keyword>
<dbReference type="GO" id="GO:0031676">
    <property type="term" value="C:plasma membrane-derived thylakoid membrane"/>
    <property type="evidence" value="ECO:0007669"/>
    <property type="project" value="UniProtKB-SubCell"/>
</dbReference>
<reference evidence="4" key="1">
    <citation type="submission" date="2018-02" db="EMBL/GenBank/DDBJ databases">
        <authorList>
            <person name="Moore K."/>
            <person name="Momper L."/>
        </authorList>
    </citation>
    <scope>NUCLEOTIDE SEQUENCE [LARGE SCALE GENOMIC DNA]</scope>
    <source>
        <strain evidence="4">ULC18</strain>
    </source>
</reference>
<feature type="chain" id="PRO_5015772552" description="Photosystem II lipoprotein Psb27" evidence="2">
    <location>
        <begin position="29"/>
        <end position="135"/>
    </location>
</feature>
<keyword evidence="1" id="KW-0564">Palmitate</keyword>
<dbReference type="InterPro" id="IPR017488">
    <property type="entry name" value="PSII_Psb27_cyano_bac"/>
</dbReference>
<comment type="subcellular location">
    <subcellularLocation>
        <location evidence="1">Cellular thylakoid membrane</location>
        <topology evidence="1">Lipid-anchor</topology>
        <orientation evidence="1">Lumenal side</orientation>
    </subcellularLocation>
    <text evidence="1">Associated with PSII on the lumenal side of the thylakoid membrane.</text>
</comment>
<comment type="caution">
    <text evidence="3">The sequence shown here is derived from an EMBL/GenBank/DDBJ whole genome shotgun (WGS) entry which is preliminary data.</text>
</comment>
<gene>
    <name evidence="1 3" type="primary">psb27</name>
    <name evidence="3" type="ORF">C7B82_29015</name>
</gene>
<organism evidence="3 4">
    <name type="scientific">Stenomitos frigidus ULC18</name>
    <dbReference type="NCBI Taxonomy" id="2107698"/>
    <lineage>
        <taxon>Bacteria</taxon>
        <taxon>Bacillati</taxon>
        <taxon>Cyanobacteriota</taxon>
        <taxon>Cyanophyceae</taxon>
        <taxon>Leptolyngbyales</taxon>
        <taxon>Leptolyngbyaceae</taxon>
        <taxon>Stenomitos</taxon>
    </lineage>
</organism>
<dbReference type="GO" id="GO:0010207">
    <property type="term" value="P:photosystem II assembly"/>
    <property type="evidence" value="ECO:0007669"/>
    <property type="project" value="UniProtKB-UniRule"/>
</dbReference>
<evidence type="ECO:0000313" key="4">
    <source>
        <dbReference type="Proteomes" id="UP000239576"/>
    </source>
</evidence>
<dbReference type="GO" id="GO:0009523">
    <property type="term" value="C:photosystem II"/>
    <property type="evidence" value="ECO:0007669"/>
    <property type="project" value="InterPro"/>
</dbReference>
<proteinExistence type="inferred from homology"/>
<evidence type="ECO:0000256" key="2">
    <source>
        <dbReference type="SAM" id="SignalP"/>
    </source>
</evidence>
<dbReference type="HAMAP" id="MF_01481">
    <property type="entry name" value="PSII_Psb27"/>
    <property type="match status" value="1"/>
</dbReference>
<comment type="subunit">
    <text evidence="1">Monomer. Forms a complex with a monomeric, partially assembled PSII. This is probably the complex in which D1 is assembled and/or replaced.</text>
</comment>
<dbReference type="Pfam" id="PF13326">
    <property type="entry name" value="PSII_Pbs27"/>
    <property type="match status" value="1"/>
</dbReference>
<comment type="function">
    <text evidence="1">Plays a role in the repair and/or biogenesis of the calcium-manganese-oxide cluster on the lumenal face of the thylakoid membrane. Its presence in a photosystem II (PSII) preparation prevents binding of some small extrinsic subunits and thus assembly of calcium-manganese-oxide cluster.</text>
</comment>
<dbReference type="NCBIfam" id="TIGR03044">
    <property type="entry name" value="PS_II_psb27"/>
    <property type="match status" value="1"/>
</dbReference>
<sequence>MKRYLSSFFSLVLVVLIGLMGFAPAARAATALSGDYRQDTAAVVDALRTSIQLPDDAPDRSALQTEARQLINDFTARYRRNGSVAKLTSYTTMRTALNSLAGHYSSYPNRPVPQKLRDRLEQEFKQIELSLSRGS</sequence>
<name>A0A2T1DTS4_9CYAN</name>
<dbReference type="GO" id="GO:0031977">
    <property type="term" value="C:thylakoid lumen"/>
    <property type="evidence" value="ECO:0007669"/>
    <property type="project" value="UniProtKB-UniRule"/>
</dbReference>
<dbReference type="Proteomes" id="UP000239576">
    <property type="component" value="Unassembled WGS sequence"/>
</dbReference>
<protein>
    <recommendedName>
        <fullName evidence="1">Photosystem II lipoprotein Psb27</fullName>
    </recommendedName>
    <alternativeName>
        <fullName evidence="1">Photosystem II 11 kDa protein</fullName>
    </alternativeName>
</protein>
<dbReference type="InterPro" id="IPR038450">
    <property type="entry name" value="PSII_Psb27_sf"/>
</dbReference>
<evidence type="ECO:0000313" key="3">
    <source>
        <dbReference type="EMBL" id="PSB23831.1"/>
    </source>
</evidence>
<keyword evidence="1" id="KW-0793">Thylakoid</keyword>
<dbReference type="EMBL" id="PVWK01000158">
    <property type="protein sequence ID" value="PSB23831.1"/>
    <property type="molecule type" value="Genomic_DNA"/>
</dbReference>
<keyword evidence="1" id="KW-0449">Lipoprotein</keyword>
<reference evidence="3 4" key="2">
    <citation type="submission" date="2018-03" db="EMBL/GenBank/DDBJ databases">
        <title>The ancient ancestry and fast evolution of plastids.</title>
        <authorList>
            <person name="Moore K.R."/>
            <person name="Magnabosco C."/>
            <person name="Momper L."/>
            <person name="Gold D.A."/>
            <person name="Bosak T."/>
            <person name="Fournier G.P."/>
        </authorList>
    </citation>
    <scope>NUCLEOTIDE SEQUENCE [LARGE SCALE GENOMIC DNA]</scope>
    <source>
        <strain evidence="3 4">ULC18</strain>
    </source>
</reference>
<keyword evidence="4" id="KW-1185">Reference proteome</keyword>
<keyword evidence="1" id="KW-0472">Membrane</keyword>
<evidence type="ECO:0000256" key="1">
    <source>
        <dbReference type="HAMAP-Rule" id="MF_01481"/>
    </source>
</evidence>
<accession>A0A2T1DTS4</accession>
<dbReference type="PANTHER" id="PTHR34041">
    <property type="entry name" value="PHOTOSYSTEM II REPAIR PROTEIN PSB27-H1, CHLOROPLASTIC"/>
    <property type="match status" value="1"/>
</dbReference>
<comment type="similarity">
    <text evidence="1">Belongs to the Psb27 family.</text>
</comment>
<dbReference type="InterPro" id="IPR025585">
    <property type="entry name" value="PSII_Psb27"/>
</dbReference>
<dbReference type="RefSeq" id="WP_106260619.1">
    <property type="nucleotide sequence ID" value="NZ_CAWNSW010000147.1"/>
</dbReference>
<dbReference type="Gene3D" id="1.20.58.810">
    <property type="entry name" value="Photosystem II Pbs27"/>
    <property type="match status" value="1"/>
</dbReference>
<feature type="signal peptide" evidence="2">
    <location>
        <begin position="1"/>
        <end position="28"/>
    </location>
</feature>
<dbReference type="PANTHER" id="PTHR34041:SF1">
    <property type="entry name" value="PHOTOSYSTEM II REPAIR PROTEIN PSB27-H1, CHLOROPLASTIC"/>
    <property type="match status" value="1"/>
</dbReference>